<sequence length="85" mass="9228">MDMNAKDSEFKDHPADLDLLTPSPDVLAMEDGSGGQYGKLARELKNRHVAMISVPQKISLGEMVSYLPISGGHIVLAERFFDPGA</sequence>
<organism evidence="2 3">
    <name type="scientific">Paramarasmius palmivorus</name>
    <dbReference type="NCBI Taxonomy" id="297713"/>
    <lineage>
        <taxon>Eukaryota</taxon>
        <taxon>Fungi</taxon>
        <taxon>Dikarya</taxon>
        <taxon>Basidiomycota</taxon>
        <taxon>Agaricomycotina</taxon>
        <taxon>Agaricomycetes</taxon>
        <taxon>Agaricomycetidae</taxon>
        <taxon>Agaricales</taxon>
        <taxon>Marasmiineae</taxon>
        <taxon>Marasmiaceae</taxon>
        <taxon>Paramarasmius</taxon>
    </lineage>
</organism>
<dbReference type="EMBL" id="JAYKXP010000028">
    <property type="protein sequence ID" value="KAK7043616.1"/>
    <property type="molecule type" value="Genomic_DNA"/>
</dbReference>
<keyword evidence="3" id="KW-1185">Reference proteome</keyword>
<dbReference type="AlphaFoldDB" id="A0AAW0CUU2"/>
<proteinExistence type="predicted"/>
<feature type="region of interest" description="Disordered" evidence="1">
    <location>
        <begin position="1"/>
        <end position="22"/>
    </location>
</feature>
<accession>A0AAW0CUU2</accession>
<protein>
    <submittedName>
        <fullName evidence="2">Uncharacterized protein</fullName>
    </submittedName>
</protein>
<evidence type="ECO:0000256" key="1">
    <source>
        <dbReference type="SAM" id="MobiDB-lite"/>
    </source>
</evidence>
<gene>
    <name evidence="2" type="ORF">VNI00_008227</name>
</gene>
<evidence type="ECO:0000313" key="3">
    <source>
        <dbReference type="Proteomes" id="UP001383192"/>
    </source>
</evidence>
<comment type="caution">
    <text evidence="2">The sequence shown here is derived from an EMBL/GenBank/DDBJ whole genome shotgun (WGS) entry which is preliminary data.</text>
</comment>
<reference evidence="2 3" key="1">
    <citation type="submission" date="2024-01" db="EMBL/GenBank/DDBJ databases">
        <title>A draft genome for a cacao thread blight-causing isolate of Paramarasmius palmivorus.</title>
        <authorList>
            <person name="Baruah I.K."/>
            <person name="Bukari Y."/>
            <person name="Amoako-Attah I."/>
            <person name="Meinhardt L.W."/>
            <person name="Bailey B.A."/>
            <person name="Cohen S.P."/>
        </authorList>
    </citation>
    <scope>NUCLEOTIDE SEQUENCE [LARGE SCALE GENOMIC DNA]</scope>
    <source>
        <strain evidence="2 3">GH-12</strain>
    </source>
</reference>
<name>A0AAW0CUU2_9AGAR</name>
<dbReference type="Proteomes" id="UP001383192">
    <property type="component" value="Unassembled WGS sequence"/>
</dbReference>
<evidence type="ECO:0000313" key="2">
    <source>
        <dbReference type="EMBL" id="KAK7043616.1"/>
    </source>
</evidence>
<feature type="compositionally biased region" description="Basic and acidic residues" evidence="1">
    <location>
        <begin position="1"/>
        <end position="16"/>
    </location>
</feature>